<evidence type="ECO:0000259" key="6">
    <source>
        <dbReference type="Pfam" id="PF04138"/>
    </source>
</evidence>
<comment type="caution">
    <text evidence="7">The sequence shown here is derived from an EMBL/GenBank/DDBJ whole genome shotgun (WGS) entry which is preliminary data.</text>
</comment>
<feature type="transmembrane region" description="Helical" evidence="5">
    <location>
        <begin position="57"/>
        <end position="75"/>
    </location>
</feature>
<evidence type="ECO:0000313" key="7">
    <source>
        <dbReference type="EMBL" id="MXP10250.1"/>
    </source>
</evidence>
<evidence type="ECO:0000256" key="3">
    <source>
        <dbReference type="ARBA" id="ARBA00022989"/>
    </source>
</evidence>
<evidence type="ECO:0000256" key="5">
    <source>
        <dbReference type="SAM" id="Phobius"/>
    </source>
</evidence>
<evidence type="ECO:0000256" key="1">
    <source>
        <dbReference type="ARBA" id="ARBA00004141"/>
    </source>
</evidence>
<proteinExistence type="predicted"/>
<keyword evidence="8" id="KW-1185">Reference proteome</keyword>
<dbReference type="Proteomes" id="UP000429229">
    <property type="component" value="Unassembled WGS sequence"/>
</dbReference>
<comment type="subcellular location">
    <subcellularLocation>
        <location evidence="1">Membrane</location>
        <topology evidence="1">Multi-pass membrane protein</topology>
    </subcellularLocation>
</comment>
<accession>A0A6I4U2K7</accession>
<dbReference type="EMBL" id="WTYR01000001">
    <property type="protein sequence ID" value="MXP10250.1"/>
    <property type="molecule type" value="Genomic_DNA"/>
</dbReference>
<reference evidence="7 8" key="1">
    <citation type="submission" date="2019-12" db="EMBL/GenBank/DDBJ databases">
        <title>Genomic-based taxomic classification of the family Erythrobacteraceae.</title>
        <authorList>
            <person name="Xu L."/>
        </authorList>
    </citation>
    <scope>NUCLEOTIDE SEQUENCE [LARGE SCALE GENOMIC DNA]</scope>
    <source>
        <strain evidence="7 8">LMG 29519</strain>
    </source>
</reference>
<dbReference type="RefSeq" id="WP_160616874.1">
    <property type="nucleotide sequence ID" value="NZ_WTYR01000001.1"/>
</dbReference>
<dbReference type="GO" id="GO:0016020">
    <property type="term" value="C:membrane"/>
    <property type="evidence" value="ECO:0007669"/>
    <property type="project" value="UniProtKB-SubCell"/>
</dbReference>
<feature type="domain" description="GtrA/DPMS transmembrane" evidence="6">
    <location>
        <begin position="32"/>
        <end position="139"/>
    </location>
</feature>
<dbReference type="GO" id="GO:0000271">
    <property type="term" value="P:polysaccharide biosynthetic process"/>
    <property type="evidence" value="ECO:0007669"/>
    <property type="project" value="InterPro"/>
</dbReference>
<feature type="transmembrane region" description="Helical" evidence="5">
    <location>
        <begin position="121"/>
        <end position="140"/>
    </location>
</feature>
<feature type="transmembrane region" description="Helical" evidence="5">
    <location>
        <begin position="87"/>
        <end position="109"/>
    </location>
</feature>
<keyword evidence="4 5" id="KW-0472">Membrane</keyword>
<name>A0A6I4U2K7_9SPHN</name>
<protein>
    <recommendedName>
        <fullName evidence="6">GtrA/DPMS transmembrane domain-containing protein</fullName>
    </recommendedName>
</protein>
<gene>
    <name evidence="7" type="ORF">GRI68_08655</name>
</gene>
<evidence type="ECO:0000256" key="2">
    <source>
        <dbReference type="ARBA" id="ARBA00022692"/>
    </source>
</evidence>
<keyword evidence="2 5" id="KW-0812">Transmembrane</keyword>
<keyword evidence="3 5" id="KW-1133">Transmembrane helix</keyword>
<sequence length="143" mass="15824">MHAPDTAAPLHRRLFTRRVGGMLVRNTVVSTGVFVIGFGVMVLLVEYAGMDKVIASGFGQVVSSTIHYLFGRLWIFRGSERGVAHGYLLFLVTAAIGIVLTMVLMWAFLQFTPIDYKIARILVSVISGLVMFVLNGVFNFKRV</sequence>
<evidence type="ECO:0000313" key="8">
    <source>
        <dbReference type="Proteomes" id="UP000429229"/>
    </source>
</evidence>
<organism evidence="7 8">
    <name type="scientific">Alteriqipengyuania halimionae</name>
    <dbReference type="NCBI Taxonomy" id="1926630"/>
    <lineage>
        <taxon>Bacteria</taxon>
        <taxon>Pseudomonadati</taxon>
        <taxon>Pseudomonadota</taxon>
        <taxon>Alphaproteobacteria</taxon>
        <taxon>Sphingomonadales</taxon>
        <taxon>Erythrobacteraceae</taxon>
        <taxon>Alteriqipengyuania</taxon>
    </lineage>
</organism>
<dbReference type="Pfam" id="PF04138">
    <property type="entry name" value="GtrA_DPMS_TM"/>
    <property type="match status" value="1"/>
</dbReference>
<dbReference type="InterPro" id="IPR007267">
    <property type="entry name" value="GtrA_DPMS_TM"/>
</dbReference>
<dbReference type="OrthoDB" id="7427070at2"/>
<dbReference type="AlphaFoldDB" id="A0A6I4U2K7"/>
<evidence type="ECO:0000256" key="4">
    <source>
        <dbReference type="ARBA" id="ARBA00023136"/>
    </source>
</evidence>
<feature type="transmembrane region" description="Helical" evidence="5">
    <location>
        <begin position="22"/>
        <end position="45"/>
    </location>
</feature>